<dbReference type="SMART" id="SM00054">
    <property type="entry name" value="EFh"/>
    <property type="match status" value="3"/>
</dbReference>
<dbReference type="Pfam" id="PF13499">
    <property type="entry name" value="EF-hand_7"/>
    <property type="match status" value="1"/>
</dbReference>
<dbReference type="PROSITE" id="PS00018">
    <property type="entry name" value="EF_HAND_1"/>
    <property type="match status" value="1"/>
</dbReference>
<accession>A0ABN2RRQ8</accession>
<evidence type="ECO:0000313" key="2">
    <source>
        <dbReference type="EMBL" id="GAA1973748.1"/>
    </source>
</evidence>
<keyword evidence="3" id="KW-1185">Reference proteome</keyword>
<dbReference type="RefSeq" id="WP_344425160.1">
    <property type="nucleotide sequence ID" value="NZ_BAAANN010000024.1"/>
</dbReference>
<evidence type="ECO:0000313" key="3">
    <source>
        <dbReference type="Proteomes" id="UP001501116"/>
    </source>
</evidence>
<sequence>MTTAIAGDRLKQRFDKWDVNGDGVLERADFEREAERIVGAFGQSMSSAEGQAMLKALTGLFEYEANEAGVGPNGSINEEQFRSVNEKLIFTDGEATFNRVLRPVMKAVVGLCDSDHNGMIDQQEFAAYLQAIGVDRAQAQSAFQQIDTIGDGQLSVDELLAAVRNFHFGKLDVNLLG</sequence>
<gene>
    <name evidence="2" type="ORF">GCM10009754_55930</name>
</gene>
<reference evidence="2 3" key="1">
    <citation type="journal article" date="2019" name="Int. J. Syst. Evol. Microbiol.">
        <title>The Global Catalogue of Microorganisms (GCM) 10K type strain sequencing project: providing services to taxonomists for standard genome sequencing and annotation.</title>
        <authorList>
            <consortium name="The Broad Institute Genomics Platform"/>
            <consortium name="The Broad Institute Genome Sequencing Center for Infectious Disease"/>
            <person name="Wu L."/>
            <person name="Ma J."/>
        </authorList>
    </citation>
    <scope>NUCLEOTIDE SEQUENCE [LARGE SCALE GENOMIC DNA]</scope>
    <source>
        <strain evidence="2 3">JCM 14545</strain>
    </source>
</reference>
<dbReference type="EMBL" id="BAAANN010000024">
    <property type="protein sequence ID" value="GAA1973748.1"/>
    <property type="molecule type" value="Genomic_DNA"/>
</dbReference>
<comment type="caution">
    <text evidence="2">The sequence shown here is derived from an EMBL/GenBank/DDBJ whole genome shotgun (WGS) entry which is preliminary data.</text>
</comment>
<dbReference type="SUPFAM" id="SSF47473">
    <property type="entry name" value="EF-hand"/>
    <property type="match status" value="1"/>
</dbReference>
<dbReference type="Gene3D" id="1.10.238.10">
    <property type="entry name" value="EF-hand"/>
    <property type="match status" value="1"/>
</dbReference>
<dbReference type="InterPro" id="IPR002048">
    <property type="entry name" value="EF_hand_dom"/>
</dbReference>
<dbReference type="InterPro" id="IPR018247">
    <property type="entry name" value="EF_Hand_1_Ca_BS"/>
</dbReference>
<proteinExistence type="predicted"/>
<feature type="domain" description="EF-hand" evidence="1">
    <location>
        <begin position="5"/>
        <end position="40"/>
    </location>
</feature>
<protein>
    <recommendedName>
        <fullName evidence="1">EF-hand domain-containing protein</fullName>
    </recommendedName>
</protein>
<dbReference type="PROSITE" id="PS50222">
    <property type="entry name" value="EF_HAND_2"/>
    <property type="match status" value="2"/>
</dbReference>
<organism evidence="2 3">
    <name type="scientific">Amycolatopsis minnesotensis</name>
    <dbReference type="NCBI Taxonomy" id="337894"/>
    <lineage>
        <taxon>Bacteria</taxon>
        <taxon>Bacillati</taxon>
        <taxon>Actinomycetota</taxon>
        <taxon>Actinomycetes</taxon>
        <taxon>Pseudonocardiales</taxon>
        <taxon>Pseudonocardiaceae</taxon>
        <taxon>Amycolatopsis</taxon>
    </lineage>
</organism>
<dbReference type="Proteomes" id="UP001501116">
    <property type="component" value="Unassembled WGS sequence"/>
</dbReference>
<dbReference type="Pfam" id="PF13202">
    <property type="entry name" value="EF-hand_5"/>
    <property type="match status" value="1"/>
</dbReference>
<dbReference type="CDD" id="cd00051">
    <property type="entry name" value="EFh"/>
    <property type="match status" value="1"/>
</dbReference>
<feature type="domain" description="EF-hand" evidence="1">
    <location>
        <begin position="134"/>
        <end position="169"/>
    </location>
</feature>
<evidence type="ECO:0000259" key="1">
    <source>
        <dbReference type="PROSITE" id="PS50222"/>
    </source>
</evidence>
<name>A0ABN2RRQ8_9PSEU</name>
<dbReference type="InterPro" id="IPR011992">
    <property type="entry name" value="EF-hand-dom_pair"/>
</dbReference>